<dbReference type="STRING" id="4955.A0A1G4MIX9"/>
<evidence type="ECO:0000313" key="7">
    <source>
        <dbReference type="EMBL" id="SCW03778.1"/>
    </source>
</evidence>
<sequence length="296" mass="33203">MSAADPQTANLPHPPAYTEASPAAPAPYEQNDESRNFIPDDFKFSTTVLSCEPQVRMWFMRKVYTLLACQILASFLFSLWVSRMPSAQEFIITHMWCMVLALVGGLVSCVWLSLAPRKDDFDDAANSVSLLGEQTASPAPWYCLSYRGQLALLAAFTFFEAYSLSIVTVAYDPQTVLSALFVTSVVVVGVTLLALSGRFDSTLSSAGSIYYWLNLALWLLIGIGFSSLFFGMNSKVDLFYSWGGAIIFTVYLFIDTQLVFRKVYPDEEIRCAMILYLDVINLFLYILRIMARNRDD</sequence>
<comment type="subcellular location">
    <subcellularLocation>
        <location evidence="1">Membrane</location>
        <topology evidence="1">Multi-pass membrane protein</topology>
    </subcellularLocation>
</comment>
<evidence type="ECO:0000256" key="3">
    <source>
        <dbReference type="ARBA" id="ARBA00022989"/>
    </source>
</evidence>
<name>A0A1G4MIX9_LACFM</name>
<evidence type="ECO:0000256" key="2">
    <source>
        <dbReference type="ARBA" id="ARBA00022692"/>
    </source>
</evidence>
<keyword evidence="3 5" id="KW-1133">Transmembrane helix</keyword>
<feature type="transmembrane region" description="Helical" evidence="5">
    <location>
        <begin position="150"/>
        <end position="171"/>
    </location>
</feature>
<organism evidence="7 8">
    <name type="scientific">Lachancea fermentati</name>
    <name type="common">Zygosaccharomyces fermentati</name>
    <dbReference type="NCBI Taxonomy" id="4955"/>
    <lineage>
        <taxon>Eukaryota</taxon>
        <taxon>Fungi</taxon>
        <taxon>Dikarya</taxon>
        <taxon>Ascomycota</taxon>
        <taxon>Saccharomycotina</taxon>
        <taxon>Saccharomycetes</taxon>
        <taxon>Saccharomycetales</taxon>
        <taxon>Saccharomycetaceae</taxon>
        <taxon>Lachancea</taxon>
    </lineage>
</organism>
<proteinExistence type="inferred from homology"/>
<dbReference type="InterPro" id="IPR006214">
    <property type="entry name" value="Bax_inhibitor_1-related"/>
</dbReference>
<evidence type="ECO:0000256" key="5">
    <source>
        <dbReference type="RuleBase" id="RU004379"/>
    </source>
</evidence>
<dbReference type="GO" id="GO:0016020">
    <property type="term" value="C:membrane"/>
    <property type="evidence" value="ECO:0007669"/>
    <property type="project" value="UniProtKB-SubCell"/>
</dbReference>
<dbReference type="PANTHER" id="PTHR23291">
    <property type="entry name" value="BAX INHIBITOR-RELATED"/>
    <property type="match status" value="1"/>
</dbReference>
<feature type="transmembrane region" description="Helical" evidence="5">
    <location>
        <begin position="272"/>
        <end position="291"/>
    </location>
</feature>
<evidence type="ECO:0000256" key="1">
    <source>
        <dbReference type="ARBA" id="ARBA00004141"/>
    </source>
</evidence>
<reference evidence="7 8" key="1">
    <citation type="submission" date="2016-03" db="EMBL/GenBank/DDBJ databases">
        <authorList>
            <person name="Devillers H."/>
        </authorList>
    </citation>
    <scope>NUCLEOTIDE SEQUENCE [LARGE SCALE GENOMIC DNA]</scope>
    <source>
        <strain evidence="7">CBS 6772</strain>
    </source>
</reference>
<dbReference type="OrthoDB" id="7933078at2759"/>
<feature type="region of interest" description="Disordered" evidence="6">
    <location>
        <begin position="1"/>
        <end position="30"/>
    </location>
</feature>
<evidence type="ECO:0000256" key="4">
    <source>
        <dbReference type="ARBA" id="ARBA00023136"/>
    </source>
</evidence>
<feature type="transmembrane region" description="Helical" evidence="5">
    <location>
        <begin position="63"/>
        <end position="81"/>
    </location>
</feature>
<evidence type="ECO:0000256" key="6">
    <source>
        <dbReference type="SAM" id="MobiDB-lite"/>
    </source>
</evidence>
<keyword evidence="2 5" id="KW-0812">Transmembrane</keyword>
<feature type="transmembrane region" description="Helical" evidence="5">
    <location>
        <begin position="238"/>
        <end position="260"/>
    </location>
</feature>
<dbReference type="Pfam" id="PF01027">
    <property type="entry name" value="Bax1-I"/>
    <property type="match status" value="1"/>
</dbReference>
<keyword evidence="4 5" id="KW-0472">Membrane</keyword>
<feature type="compositionally biased region" description="Polar residues" evidence="6">
    <location>
        <begin position="1"/>
        <end position="10"/>
    </location>
</feature>
<dbReference type="OMA" id="FHVADWD"/>
<gene>
    <name evidence="7" type="ORF">LAFE_0G18008G</name>
</gene>
<feature type="transmembrane region" description="Helical" evidence="5">
    <location>
        <begin position="209"/>
        <end position="232"/>
    </location>
</feature>
<accession>A0A1G4MIX9</accession>
<dbReference type="Proteomes" id="UP000190831">
    <property type="component" value="Chromosome G"/>
</dbReference>
<feature type="transmembrane region" description="Helical" evidence="5">
    <location>
        <begin position="93"/>
        <end position="114"/>
    </location>
</feature>
<protein>
    <submittedName>
        <fullName evidence="7">LAFE_0G18008g1_1</fullName>
    </submittedName>
</protein>
<keyword evidence="8" id="KW-1185">Reference proteome</keyword>
<comment type="similarity">
    <text evidence="5">Belongs to the BI1 family.</text>
</comment>
<dbReference type="PANTHER" id="PTHR23291:SF50">
    <property type="entry name" value="PROTEIN LIFEGUARD 4"/>
    <property type="match status" value="1"/>
</dbReference>
<evidence type="ECO:0000313" key="8">
    <source>
        <dbReference type="Proteomes" id="UP000190831"/>
    </source>
</evidence>
<dbReference type="EMBL" id="LT598486">
    <property type="protein sequence ID" value="SCW03778.1"/>
    <property type="molecule type" value="Genomic_DNA"/>
</dbReference>
<feature type="transmembrane region" description="Helical" evidence="5">
    <location>
        <begin position="177"/>
        <end position="197"/>
    </location>
</feature>
<dbReference type="AlphaFoldDB" id="A0A1G4MIX9"/>